<gene>
    <name evidence="2" type="ORF">E2F48_11650</name>
</gene>
<evidence type="ECO:0000259" key="1">
    <source>
        <dbReference type="Pfam" id="PF00144"/>
    </source>
</evidence>
<dbReference type="InterPro" id="IPR012338">
    <property type="entry name" value="Beta-lactam/transpept-like"/>
</dbReference>
<dbReference type="AlphaFoldDB" id="A0A4R5TXE4"/>
<feature type="domain" description="Beta-lactamase-related" evidence="1">
    <location>
        <begin position="1"/>
        <end position="244"/>
    </location>
</feature>
<dbReference type="InterPro" id="IPR050491">
    <property type="entry name" value="AmpC-like"/>
</dbReference>
<evidence type="ECO:0000313" key="3">
    <source>
        <dbReference type="Proteomes" id="UP000295411"/>
    </source>
</evidence>
<organism evidence="2 3">
    <name type="scientific">Arthrobacter crusticola</name>
    <dbReference type="NCBI Taxonomy" id="2547960"/>
    <lineage>
        <taxon>Bacteria</taxon>
        <taxon>Bacillati</taxon>
        <taxon>Actinomycetota</taxon>
        <taxon>Actinomycetes</taxon>
        <taxon>Micrococcales</taxon>
        <taxon>Micrococcaceae</taxon>
        <taxon>Arthrobacter</taxon>
    </lineage>
</organism>
<dbReference type="RefSeq" id="WP_133404096.1">
    <property type="nucleotide sequence ID" value="NZ_SMTK01000003.1"/>
</dbReference>
<accession>A0A4R5TXE4</accession>
<sequence>LDRSVDTYLPGLIKGEGIDPKAITVRQLLQHTSGLPEYTDLVAKEAFADRDIYRSPRDVLDLALGQPADFPAGERHQYTNTNYIALGLIIERVTQRPLAEQIHDRIITPLDLKHTYLPEPGAKGIQGEHPRGYHIDTDGELRDLTEYDTSWAAGAGAMVSTPAELNTFMKAVLDGELLEPAELDQMLIGIPTGDKIIPGNTYGLGIESSELSAGTAWGHNGDIPGYQTRNAVAEDGTAVTITVTALPYAIYDGPQEEIFEGPQEELIALYRLTTDALDEALSTP</sequence>
<dbReference type="PANTHER" id="PTHR46825">
    <property type="entry name" value="D-ALANYL-D-ALANINE-CARBOXYPEPTIDASE/ENDOPEPTIDASE AMPH"/>
    <property type="match status" value="1"/>
</dbReference>
<dbReference type="GO" id="GO:0016787">
    <property type="term" value="F:hydrolase activity"/>
    <property type="evidence" value="ECO:0007669"/>
    <property type="project" value="UniProtKB-KW"/>
</dbReference>
<dbReference type="SUPFAM" id="SSF56601">
    <property type="entry name" value="beta-lactamase/transpeptidase-like"/>
    <property type="match status" value="1"/>
</dbReference>
<dbReference type="Proteomes" id="UP000295411">
    <property type="component" value="Unassembled WGS sequence"/>
</dbReference>
<feature type="non-terminal residue" evidence="2">
    <location>
        <position position="1"/>
    </location>
</feature>
<dbReference type="Gene3D" id="3.40.710.10">
    <property type="entry name" value="DD-peptidase/beta-lactamase superfamily"/>
    <property type="match status" value="1"/>
</dbReference>
<dbReference type="OrthoDB" id="9809635at2"/>
<name>A0A4R5TXE4_9MICC</name>
<comment type="caution">
    <text evidence="2">The sequence shown here is derived from an EMBL/GenBank/DDBJ whole genome shotgun (WGS) entry which is preliminary data.</text>
</comment>
<dbReference type="Pfam" id="PF00144">
    <property type="entry name" value="Beta-lactamase"/>
    <property type="match status" value="1"/>
</dbReference>
<dbReference type="InterPro" id="IPR001466">
    <property type="entry name" value="Beta-lactam-related"/>
</dbReference>
<dbReference type="EMBL" id="SMTK01000003">
    <property type="protein sequence ID" value="TDK25866.1"/>
    <property type="molecule type" value="Genomic_DNA"/>
</dbReference>
<keyword evidence="3" id="KW-1185">Reference proteome</keyword>
<protein>
    <submittedName>
        <fullName evidence="2">Class A beta-lactamase-related serine hydrolase</fullName>
    </submittedName>
</protein>
<dbReference type="PANTHER" id="PTHR46825:SF7">
    <property type="entry name" value="D-ALANYL-D-ALANINE CARBOXYPEPTIDASE"/>
    <property type="match status" value="1"/>
</dbReference>
<keyword evidence="2" id="KW-0378">Hydrolase</keyword>
<evidence type="ECO:0000313" key="2">
    <source>
        <dbReference type="EMBL" id="TDK25866.1"/>
    </source>
</evidence>
<reference evidence="2 3" key="1">
    <citation type="submission" date="2019-03" db="EMBL/GenBank/DDBJ databases">
        <title>Arthrobacter sp. nov., an bacterium isolated from biocrust in Mu Us Desert.</title>
        <authorList>
            <person name="Lixiong L."/>
        </authorList>
    </citation>
    <scope>NUCLEOTIDE SEQUENCE [LARGE SCALE GENOMIC DNA]</scope>
    <source>
        <strain evidence="2 3">SLN-3</strain>
    </source>
</reference>
<proteinExistence type="predicted"/>